<dbReference type="PRINTS" id="PR00081">
    <property type="entry name" value="GDHRDH"/>
</dbReference>
<dbReference type="InterPro" id="IPR020904">
    <property type="entry name" value="Sc_DH/Rdtase_CS"/>
</dbReference>
<comment type="similarity">
    <text evidence="1">Belongs to the short-chain dehydrogenases/reductases (SDR) family.</text>
</comment>
<dbReference type="KEGG" id="pgv:SL003B_3166"/>
<dbReference type="InterPro" id="IPR002347">
    <property type="entry name" value="SDR_fam"/>
</dbReference>
<evidence type="ECO:0000313" key="3">
    <source>
        <dbReference type="EMBL" id="ADZ71588.1"/>
    </source>
</evidence>
<dbReference type="OrthoDB" id="198783at2"/>
<protein>
    <submittedName>
        <fullName evidence="3">Short-chain dehydrogenase/reductase SDR</fullName>
    </submittedName>
</protein>
<reference evidence="3 4" key="1">
    <citation type="journal article" date="2011" name="J. Bacteriol.">
        <title>Complete genome sequence of Polymorphum gilvum SL003B-26A1T, a crude oil-degrading bacterium from oil-polluted saline soil.</title>
        <authorList>
            <person name="Li S.G."/>
            <person name="Tang Y.Q."/>
            <person name="Nie Y."/>
            <person name="Cai M."/>
            <person name="Wu X.L."/>
        </authorList>
    </citation>
    <scope>NUCLEOTIDE SEQUENCE [LARGE SCALE GENOMIC DNA]</scope>
    <source>
        <strain evidence="4">LMG 25793 / CGMCC 1.9160 / SL003B-26A1</strain>
    </source>
</reference>
<dbReference type="eggNOG" id="COG1028">
    <property type="taxonomic scope" value="Bacteria"/>
</dbReference>
<dbReference type="InterPro" id="IPR036291">
    <property type="entry name" value="NAD(P)-bd_dom_sf"/>
</dbReference>
<dbReference type="Gene3D" id="3.40.50.720">
    <property type="entry name" value="NAD(P)-binding Rossmann-like Domain"/>
    <property type="match status" value="1"/>
</dbReference>
<name>F2IXG5_POLGS</name>
<dbReference type="SUPFAM" id="SSF51735">
    <property type="entry name" value="NAD(P)-binding Rossmann-fold domains"/>
    <property type="match status" value="1"/>
</dbReference>
<dbReference type="FunFam" id="3.40.50.720:FF:000084">
    <property type="entry name" value="Short-chain dehydrogenase reductase"/>
    <property type="match status" value="1"/>
</dbReference>
<dbReference type="Pfam" id="PF13561">
    <property type="entry name" value="adh_short_C2"/>
    <property type="match status" value="1"/>
</dbReference>
<dbReference type="EMBL" id="CP002568">
    <property type="protein sequence ID" value="ADZ71588.1"/>
    <property type="molecule type" value="Genomic_DNA"/>
</dbReference>
<organism evidence="3 4">
    <name type="scientific">Polymorphum gilvum (strain LMG 25793 / CGMCC 1.9160 / SL003B-26A1)</name>
    <dbReference type="NCBI Taxonomy" id="991905"/>
    <lineage>
        <taxon>Bacteria</taxon>
        <taxon>Pseudomonadati</taxon>
        <taxon>Pseudomonadota</taxon>
        <taxon>Alphaproteobacteria</taxon>
        <taxon>Rhodobacterales</taxon>
        <taxon>Paracoccaceae</taxon>
        <taxon>Polymorphum</taxon>
    </lineage>
</organism>
<dbReference type="PROSITE" id="PS00061">
    <property type="entry name" value="ADH_SHORT"/>
    <property type="match status" value="1"/>
</dbReference>
<dbReference type="RefSeq" id="WP_013653899.1">
    <property type="nucleotide sequence ID" value="NC_015259.1"/>
</dbReference>
<dbReference type="PANTHER" id="PTHR43639">
    <property type="entry name" value="OXIDOREDUCTASE, SHORT-CHAIN DEHYDROGENASE/REDUCTASE FAMILY (AFU_ORTHOLOGUE AFUA_5G02870)"/>
    <property type="match status" value="1"/>
</dbReference>
<keyword evidence="4" id="KW-1185">Reference proteome</keyword>
<accession>F2IXG5</accession>
<dbReference type="PATRIC" id="fig|991905.3.peg.3251"/>
<dbReference type="CDD" id="cd05233">
    <property type="entry name" value="SDR_c"/>
    <property type="match status" value="1"/>
</dbReference>
<evidence type="ECO:0000256" key="2">
    <source>
        <dbReference type="ARBA" id="ARBA00023002"/>
    </source>
</evidence>
<dbReference type="HOGENOM" id="CLU_010194_1_3_5"/>
<dbReference type="GO" id="GO:0016491">
    <property type="term" value="F:oxidoreductase activity"/>
    <property type="evidence" value="ECO:0007669"/>
    <property type="project" value="UniProtKB-KW"/>
</dbReference>
<evidence type="ECO:0000256" key="1">
    <source>
        <dbReference type="ARBA" id="ARBA00006484"/>
    </source>
</evidence>
<proteinExistence type="inferred from homology"/>
<dbReference type="AlphaFoldDB" id="F2IXG5"/>
<evidence type="ECO:0000313" key="4">
    <source>
        <dbReference type="Proteomes" id="UP000008130"/>
    </source>
</evidence>
<dbReference type="STRING" id="991905.SL003B_3166"/>
<dbReference type="PANTHER" id="PTHR43639:SF9">
    <property type="entry name" value="BLL5898 PROTEIN"/>
    <property type="match status" value="1"/>
</dbReference>
<gene>
    <name evidence="3" type="ordered locus">SL003B_3166</name>
</gene>
<dbReference type="PRINTS" id="PR00080">
    <property type="entry name" value="SDRFAMILY"/>
</dbReference>
<keyword evidence="2" id="KW-0560">Oxidoreductase</keyword>
<dbReference type="Proteomes" id="UP000008130">
    <property type="component" value="Chromosome"/>
</dbReference>
<sequence>MPTVVVTGAGSGIGQATALRFAQAGWNVVAGLYDASQETGTKAVHGFAEASGGSCHTVIADISKEVDAERLIEEAARQFASVDALVNAAGITRMVPLADLATLTPEMFHAIYAVNTVGAFLTARAAAPHLRKAQGAIVNVSSLAARTGGGSSIAYAASKAALETVTLSLARVLAPQVRVNAVAPALVADGFVQRLDPRAFEERKRGQVERAPLARIGRPDDVAETIFWLATGAPLVTGEIVTLDCGLHLNAD</sequence>